<feature type="region of interest" description="Disordered" evidence="8">
    <location>
        <begin position="610"/>
        <end position="641"/>
    </location>
</feature>
<dbReference type="PANTHER" id="PTHR12558:SF10">
    <property type="entry name" value="CELL DIVISION CYCLE PROTEIN 23 HOMOLOG"/>
    <property type="match status" value="1"/>
</dbReference>
<dbReference type="GO" id="GO:0045842">
    <property type="term" value="P:positive regulation of mitotic metaphase/anaphase transition"/>
    <property type="evidence" value="ECO:0007669"/>
    <property type="project" value="TreeGrafter"/>
</dbReference>
<evidence type="ECO:0000313" key="10">
    <source>
        <dbReference type="EMBL" id="CAI6362830.1"/>
    </source>
</evidence>
<dbReference type="Pfam" id="PF04049">
    <property type="entry name" value="ANAPC8"/>
    <property type="match status" value="1"/>
</dbReference>
<keyword evidence="2" id="KW-0677">Repeat</keyword>
<organism evidence="10 11">
    <name type="scientific">Macrosiphum euphorbiae</name>
    <name type="common">potato aphid</name>
    <dbReference type="NCBI Taxonomy" id="13131"/>
    <lineage>
        <taxon>Eukaryota</taxon>
        <taxon>Metazoa</taxon>
        <taxon>Ecdysozoa</taxon>
        <taxon>Arthropoda</taxon>
        <taxon>Hexapoda</taxon>
        <taxon>Insecta</taxon>
        <taxon>Pterygota</taxon>
        <taxon>Neoptera</taxon>
        <taxon>Paraneoptera</taxon>
        <taxon>Hemiptera</taxon>
        <taxon>Sternorrhyncha</taxon>
        <taxon>Aphidomorpha</taxon>
        <taxon>Aphidoidea</taxon>
        <taxon>Aphididae</taxon>
        <taxon>Macrosiphini</taxon>
        <taxon>Macrosiphum</taxon>
    </lineage>
</organism>
<feature type="compositionally biased region" description="Acidic residues" evidence="8">
    <location>
        <begin position="623"/>
        <end position="641"/>
    </location>
</feature>
<feature type="domain" description="Cdc23" evidence="9">
    <location>
        <begin position="23"/>
        <end position="290"/>
    </location>
</feature>
<evidence type="ECO:0000313" key="11">
    <source>
        <dbReference type="Proteomes" id="UP001160148"/>
    </source>
</evidence>
<proteinExistence type="predicted"/>
<feature type="repeat" description="TPR" evidence="7">
    <location>
        <begin position="352"/>
        <end position="385"/>
    </location>
</feature>
<dbReference type="SMART" id="SM00028">
    <property type="entry name" value="TPR"/>
    <property type="match status" value="6"/>
</dbReference>
<dbReference type="Pfam" id="PF00515">
    <property type="entry name" value="TPR_1"/>
    <property type="match status" value="1"/>
</dbReference>
<dbReference type="PANTHER" id="PTHR12558">
    <property type="entry name" value="CELL DIVISION CYCLE 16,23,27"/>
    <property type="match status" value="1"/>
</dbReference>
<dbReference type="InterPro" id="IPR013105">
    <property type="entry name" value="TPR_2"/>
</dbReference>
<dbReference type="EMBL" id="CARXXK010000003">
    <property type="protein sequence ID" value="CAI6362830.1"/>
    <property type="molecule type" value="Genomic_DNA"/>
</dbReference>
<dbReference type="GO" id="GO:0005680">
    <property type="term" value="C:anaphase-promoting complex"/>
    <property type="evidence" value="ECO:0007669"/>
    <property type="project" value="InterPro"/>
</dbReference>
<dbReference type="SUPFAM" id="SSF48452">
    <property type="entry name" value="TPR-like"/>
    <property type="match status" value="3"/>
</dbReference>
<dbReference type="GO" id="GO:0031145">
    <property type="term" value="P:anaphase-promoting complex-dependent catabolic process"/>
    <property type="evidence" value="ECO:0007669"/>
    <property type="project" value="TreeGrafter"/>
</dbReference>
<evidence type="ECO:0000256" key="6">
    <source>
        <dbReference type="ARBA" id="ARBA00023306"/>
    </source>
</evidence>
<evidence type="ECO:0000256" key="8">
    <source>
        <dbReference type="SAM" id="MobiDB-lite"/>
    </source>
</evidence>
<feature type="repeat" description="TPR" evidence="7">
    <location>
        <begin position="420"/>
        <end position="453"/>
    </location>
</feature>
<evidence type="ECO:0000256" key="4">
    <source>
        <dbReference type="ARBA" id="ARBA00022786"/>
    </source>
</evidence>
<dbReference type="InterPro" id="IPR019734">
    <property type="entry name" value="TPR_rpt"/>
</dbReference>
<keyword evidence="1" id="KW-0132">Cell division</keyword>
<keyword evidence="11" id="KW-1185">Reference proteome</keyword>
<evidence type="ECO:0000256" key="2">
    <source>
        <dbReference type="ARBA" id="ARBA00022737"/>
    </source>
</evidence>
<sequence length="668" mass="78076">MSNYAMDVDVAKVGCLVPKMDDVKKELLVSMNELYARGLKTSCQWSADLLLSLEVGNNPKPLAKKIEGYKRPKITRSCLTSAPKRVPVSKPTDLYSIDQLPIAYHEMELYLHARTCYNAKEYQRASFWLKNCYSKIPLFLKMYSDYLAADSNIKNIGSEATPSMFKEYRNFLDYLSQLLESIRQQKRGDGYLTYLLGVVYVKLEQYEAAVKMLVESINEVPLNWHAWMQLGDLIVDRVKLSKLELPNHWMKNFFYCQKYLDLQLNEQMLGMTQYLFNCGFSDSIFLQSRVAVCYHNKRYIEIAVQKFQELIEIEPCRLENMDTYSNLLYVQHQRVELAYLAQRAVKIDKYRVETCCILGNYYSLHGEHQKAMRYFHRALKLNPLYLAAWTLLGQEYMELKNSNDAIQSYSKALEINKYEYRAWYGLGQTYEILGMFKHSLHFFKQAQLLRPFDSRMIIAVGNVYEKLGNVDMAFQSYLKGRAMGDDEKLGLIYLAKLYVVINRPDDAAKMFLEYIEEHGLDEQTRDHSHAYMFLANYNLTRMNFDQAFHYAQKCLNYAETKEEAKALLKTIVNERIYKEIDNLLKLTSIDEKKSKDYDKEEMPRQLELLSLTQKAEVNQSEDNKDDDNDDDDEDDDSDEEELLCNSISRYMILVDPSESDSVLDSVSE</sequence>
<feature type="repeat" description="TPR" evidence="7">
    <location>
        <begin position="386"/>
        <end position="419"/>
    </location>
</feature>
<dbReference type="Pfam" id="PF13181">
    <property type="entry name" value="TPR_8"/>
    <property type="match status" value="1"/>
</dbReference>
<evidence type="ECO:0000259" key="9">
    <source>
        <dbReference type="Pfam" id="PF04049"/>
    </source>
</evidence>
<dbReference type="GO" id="GO:0016567">
    <property type="term" value="P:protein ubiquitination"/>
    <property type="evidence" value="ECO:0007669"/>
    <property type="project" value="TreeGrafter"/>
</dbReference>
<comment type="caution">
    <text evidence="10">The sequence shown here is derived from an EMBL/GenBank/DDBJ whole genome shotgun (WGS) entry which is preliminary data.</text>
</comment>
<dbReference type="Proteomes" id="UP001160148">
    <property type="component" value="Unassembled WGS sequence"/>
</dbReference>
<reference evidence="10 11" key="1">
    <citation type="submission" date="2023-01" db="EMBL/GenBank/DDBJ databases">
        <authorList>
            <person name="Whitehead M."/>
        </authorList>
    </citation>
    <scope>NUCLEOTIDE SEQUENCE [LARGE SCALE GENOMIC DNA]</scope>
</reference>
<dbReference type="Gene3D" id="1.25.40.10">
    <property type="entry name" value="Tetratricopeptide repeat domain"/>
    <property type="match status" value="2"/>
</dbReference>
<evidence type="ECO:0000256" key="7">
    <source>
        <dbReference type="PROSITE-ProRule" id="PRU00339"/>
    </source>
</evidence>
<dbReference type="PROSITE" id="PS50005">
    <property type="entry name" value="TPR"/>
    <property type="match status" value="4"/>
</dbReference>
<keyword evidence="5 7" id="KW-0802">TPR repeat</keyword>
<evidence type="ECO:0000256" key="1">
    <source>
        <dbReference type="ARBA" id="ARBA00022618"/>
    </source>
</evidence>
<evidence type="ECO:0000256" key="3">
    <source>
        <dbReference type="ARBA" id="ARBA00022776"/>
    </source>
</evidence>
<evidence type="ECO:0000256" key="5">
    <source>
        <dbReference type="ARBA" id="ARBA00022803"/>
    </source>
</evidence>
<name>A0AAV0X3M9_9HEMI</name>
<gene>
    <name evidence="10" type="ORF">MEUPH1_LOCUS17864</name>
</gene>
<dbReference type="AlphaFoldDB" id="A0AAV0X3M9"/>
<feature type="repeat" description="TPR" evidence="7">
    <location>
        <begin position="190"/>
        <end position="223"/>
    </location>
</feature>
<dbReference type="InterPro" id="IPR011990">
    <property type="entry name" value="TPR-like_helical_dom_sf"/>
</dbReference>
<accession>A0AAV0X3M9</accession>
<keyword evidence="4" id="KW-0833">Ubl conjugation pathway</keyword>
<keyword evidence="3" id="KW-0498">Mitosis</keyword>
<dbReference type="InterPro" id="IPR007192">
    <property type="entry name" value="APC8"/>
</dbReference>
<dbReference type="GO" id="GO:0051301">
    <property type="term" value="P:cell division"/>
    <property type="evidence" value="ECO:0007669"/>
    <property type="project" value="UniProtKB-KW"/>
</dbReference>
<dbReference type="Pfam" id="PF07719">
    <property type="entry name" value="TPR_2"/>
    <property type="match status" value="1"/>
</dbReference>
<keyword evidence="6" id="KW-0131">Cell cycle</keyword>
<protein>
    <recommendedName>
        <fullName evidence="9">Cdc23 domain-containing protein</fullName>
    </recommendedName>
</protein>